<keyword evidence="1" id="KW-1133">Transmembrane helix</keyword>
<comment type="caution">
    <text evidence="2">The sequence shown here is derived from an EMBL/GenBank/DDBJ whole genome shotgun (WGS) entry which is preliminary data.</text>
</comment>
<accession>A0A7I9VRG8</accession>
<dbReference type="EMBL" id="BJTG01000010">
    <property type="protein sequence ID" value="GEJ59015.1"/>
    <property type="molecule type" value="Genomic_DNA"/>
</dbReference>
<dbReference type="Proteomes" id="UP000503640">
    <property type="component" value="Unassembled WGS sequence"/>
</dbReference>
<organism evidence="2 3">
    <name type="scientific">Anaeromyxobacter diazotrophicus</name>
    <dbReference type="NCBI Taxonomy" id="2590199"/>
    <lineage>
        <taxon>Bacteria</taxon>
        <taxon>Pseudomonadati</taxon>
        <taxon>Myxococcota</taxon>
        <taxon>Myxococcia</taxon>
        <taxon>Myxococcales</taxon>
        <taxon>Cystobacterineae</taxon>
        <taxon>Anaeromyxobacteraceae</taxon>
        <taxon>Anaeromyxobacter</taxon>
    </lineage>
</organism>
<name>A0A7I9VRG8_9BACT</name>
<keyword evidence="3" id="KW-1185">Reference proteome</keyword>
<evidence type="ECO:0000256" key="1">
    <source>
        <dbReference type="SAM" id="Phobius"/>
    </source>
</evidence>
<evidence type="ECO:0000313" key="3">
    <source>
        <dbReference type="Proteomes" id="UP000503640"/>
    </source>
</evidence>
<reference evidence="3" key="1">
    <citation type="journal article" date="2020" name="Appl. Environ. Microbiol.">
        <title>Diazotrophic Anaeromyxobacter Isolates from Soils.</title>
        <authorList>
            <person name="Masuda Y."/>
            <person name="Yamanaka H."/>
            <person name="Xu Z.X."/>
            <person name="Shiratori Y."/>
            <person name="Aono T."/>
            <person name="Amachi S."/>
            <person name="Senoo K."/>
            <person name="Itoh H."/>
        </authorList>
    </citation>
    <scope>NUCLEOTIDE SEQUENCE [LARGE SCALE GENOMIC DNA]</scope>
    <source>
        <strain evidence="3">R267</strain>
    </source>
</reference>
<evidence type="ECO:0000313" key="2">
    <source>
        <dbReference type="EMBL" id="GEJ59015.1"/>
    </source>
</evidence>
<proteinExistence type="predicted"/>
<dbReference type="AlphaFoldDB" id="A0A7I9VRG8"/>
<keyword evidence="1" id="KW-0812">Transmembrane</keyword>
<feature type="transmembrane region" description="Helical" evidence="1">
    <location>
        <begin position="33"/>
        <end position="56"/>
    </location>
</feature>
<keyword evidence="1" id="KW-0472">Membrane</keyword>
<gene>
    <name evidence="2" type="ORF">AMYX_37560</name>
</gene>
<protein>
    <submittedName>
        <fullName evidence="2">Uncharacterized protein</fullName>
    </submittedName>
</protein>
<sequence length="75" mass="8437">MLSDPTVHSVARKLQREDHVTAATHAEPRLLRLYLGLFALVALSMLLAASWLRGWVPVRQAVRVRDVNWLPPGGR</sequence>